<dbReference type="RefSeq" id="WP_159230926.1">
    <property type="nucleotide sequence ID" value="NZ_CACSIP010000018.1"/>
</dbReference>
<evidence type="ECO:0000313" key="2">
    <source>
        <dbReference type="Proteomes" id="UP000430146"/>
    </source>
</evidence>
<organism evidence="1 2">
    <name type="scientific">Mycolicibacterium vanbaalenii</name>
    <name type="common">Mycobacterium vanbaalenii</name>
    <dbReference type="NCBI Taxonomy" id="110539"/>
    <lineage>
        <taxon>Bacteria</taxon>
        <taxon>Bacillati</taxon>
        <taxon>Actinomycetota</taxon>
        <taxon>Actinomycetes</taxon>
        <taxon>Mycobacteriales</taxon>
        <taxon>Mycobacteriaceae</taxon>
        <taxon>Mycolicibacterium</taxon>
    </lineage>
</organism>
<dbReference type="Proteomes" id="UP000430146">
    <property type="component" value="Unassembled WGS sequence"/>
</dbReference>
<reference evidence="1 2" key="1">
    <citation type="submission" date="2019-11" db="EMBL/GenBank/DDBJ databases">
        <authorList>
            <person name="Holert J."/>
        </authorList>
    </citation>
    <scope>NUCLEOTIDE SEQUENCE [LARGE SCALE GENOMIC DNA]</scope>
    <source>
        <strain evidence="1">BC8_1</strain>
    </source>
</reference>
<dbReference type="AlphaFoldDB" id="A0A5S9QP35"/>
<dbReference type="EMBL" id="CACSIP010000018">
    <property type="protein sequence ID" value="CAA0120967.1"/>
    <property type="molecule type" value="Genomic_DNA"/>
</dbReference>
<protein>
    <submittedName>
        <fullName evidence="1">Uncharacterized protein</fullName>
    </submittedName>
</protein>
<gene>
    <name evidence="1" type="ORF">AELLOGFF_04320</name>
</gene>
<name>A0A5S9QP35_MYCVN</name>
<sequence length="114" mass="12882">MTTENTIEPVDGSVYAYQVTPHEGLAYVTIAGPDEDKPMIVAFDRDDLDHLKAARKELRAAGVKKAPDPGAVLQILNEANRRDSFIHDRVEYRYIPLEGKWVAWGRTDITEDEQ</sequence>
<dbReference type="OrthoDB" id="4762444at2"/>
<keyword evidence="2" id="KW-1185">Reference proteome</keyword>
<accession>A0A5S9QP35</accession>
<evidence type="ECO:0000313" key="1">
    <source>
        <dbReference type="EMBL" id="CAA0120967.1"/>
    </source>
</evidence>
<proteinExistence type="predicted"/>